<dbReference type="PANTHER" id="PTHR46140:SF1">
    <property type="entry name" value="VACUOLAR TRANSPORTER CHAPERONE COMPLEX SUBUNIT 4-RELATED"/>
    <property type="match status" value="1"/>
</dbReference>
<proteinExistence type="predicted"/>
<dbReference type="VEuPathDB" id="FungiDB:C7M61_002518"/>
<keyword evidence="5 6" id="KW-0472">Membrane</keyword>
<accession>A0A2P7YRJ9</accession>
<dbReference type="GeneID" id="36565907"/>
<name>A0A2P7YRJ9_9ASCO</name>
<evidence type="ECO:0000256" key="3">
    <source>
        <dbReference type="ARBA" id="ARBA00022692"/>
    </source>
</evidence>
<reference evidence="8 9" key="1">
    <citation type="submission" date="2018-03" db="EMBL/GenBank/DDBJ databases">
        <title>Candida pseudohaemulonii genome assembly and annotation.</title>
        <authorList>
            <person name="Munoz J.F."/>
            <person name="Gade L.G."/>
            <person name="Chow N.A."/>
            <person name="Litvintseva A.P."/>
            <person name="Loparev V.N."/>
            <person name="Cuomo C.A."/>
        </authorList>
    </citation>
    <scope>NUCLEOTIDE SEQUENCE [LARGE SCALE GENOMIC DNA]</scope>
    <source>
        <strain evidence="8 9">B12108</strain>
    </source>
</reference>
<dbReference type="GO" id="GO:0005774">
    <property type="term" value="C:vacuolar membrane"/>
    <property type="evidence" value="ECO:0007669"/>
    <property type="project" value="UniProtKB-SubCell"/>
</dbReference>
<dbReference type="InterPro" id="IPR004331">
    <property type="entry name" value="SPX_dom"/>
</dbReference>
<keyword evidence="9" id="KW-1185">Reference proteome</keyword>
<gene>
    <name evidence="8" type="ORF">C7M61_002518</name>
</gene>
<comment type="caution">
    <text evidence="8">The sequence shown here is derived from an EMBL/GenBank/DDBJ whole genome shotgun (WGS) entry which is preliminary data.</text>
</comment>
<dbReference type="CDD" id="cd14474">
    <property type="entry name" value="SPX_YDR089W"/>
    <property type="match status" value="1"/>
</dbReference>
<feature type="transmembrane region" description="Helical" evidence="6">
    <location>
        <begin position="784"/>
        <end position="805"/>
    </location>
</feature>
<dbReference type="PANTHER" id="PTHR46140">
    <property type="entry name" value="VACUOLAR TRANSPORTER CHAPERONE 1-RELATED"/>
    <property type="match status" value="1"/>
</dbReference>
<evidence type="ECO:0000256" key="6">
    <source>
        <dbReference type="SAM" id="Phobius"/>
    </source>
</evidence>
<dbReference type="InterPro" id="IPR051572">
    <property type="entry name" value="VTC_Complex_Subunit"/>
</dbReference>
<evidence type="ECO:0000259" key="7">
    <source>
        <dbReference type="PROSITE" id="PS51382"/>
    </source>
</evidence>
<dbReference type="PROSITE" id="PS51382">
    <property type="entry name" value="SPX"/>
    <property type="match status" value="1"/>
</dbReference>
<evidence type="ECO:0000256" key="4">
    <source>
        <dbReference type="ARBA" id="ARBA00022989"/>
    </source>
</evidence>
<sequence>MKFGQNLACLSIPEWKVYNIDYNDLKASIRGITQKQEPASLVNLHGKFIENFDYVNLFLSTKTGELQRKLQLYKTDLELVLQADIDAAAKYRKLVPFHSHVINDVSVTVKKLTKYILVQKIALKKIFKKLAKHYPDQAKSSKFIASLSHYLHVNPRSFVNFDLSPLTSQLALLLEDIERESRSIHLSMHRKYTYATPQGQLKKSASCSSVGTNVASAASEESSLYENLHVDYNVDQLTKFDLVSNLKKNFALHSLLPKDTTSRNDLTLCIDVVLNLQKLKGPSKMSVTYLTQGSEDQNPSYIVSHEHQKSSVLIVHTGGLRKYSYCCLPNRVAEGLLLYMLSEDDATQIKAENLLTEYLSSHEVTTMTKLTINALVSNNLRPSLKLVFDRTRFFLHKNASQHNDMSGHEGASASVSPLTTGSEYLPETSNATSTVDNRDYEDSFYMLLDENIFTLDGIDSLILFDTGHMDPFPFNKFSIHSNGTNLYNFQESLKTTIDGNQLVNKYRSITLKKLPVKVQNLLLNSLVHPFKDFDLYDYMRSCYFNYIPEEQNNHYLQILNINLFKNYENVEYVNNQNVFDEGLIQDKSRVILSRLKSCTSLQNTLDPQARGSVLPKHRSSIDKNVCSVKLYQLFDPDYVKRMNDLSALDNFGDDDDENYYWYLQYSSDLDDSFLNNVILSFIRSKMRLVRSFRVLRRLSYSHKEKGLLDAENGSVFRYDSLDEEPLYLNNESDYQIRFVHDYDTILSFIYFTLCFTSLFISGINFGIIFGILRLQQEEIQLSDANNMFVFIMLVFGFLFALIFSMISINLNLQRLRHLPATHLGIIWTGFAVVTASILWTVIMIFT</sequence>
<comment type="subcellular location">
    <subcellularLocation>
        <location evidence="1">Vacuole membrane</location>
        <topology evidence="1">Multi-pass membrane protein</topology>
    </subcellularLocation>
</comment>
<keyword evidence="2" id="KW-0926">Vacuole</keyword>
<dbReference type="RefSeq" id="XP_024713816.1">
    <property type="nucleotide sequence ID" value="XM_024857890.1"/>
</dbReference>
<dbReference type="GO" id="GO:0033254">
    <property type="term" value="C:vacuolar transporter chaperone complex"/>
    <property type="evidence" value="ECO:0007669"/>
    <property type="project" value="UniProtKB-ARBA"/>
</dbReference>
<feature type="transmembrane region" description="Helical" evidence="6">
    <location>
        <begin position="748"/>
        <end position="772"/>
    </location>
</feature>
<evidence type="ECO:0000313" key="9">
    <source>
        <dbReference type="Proteomes" id="UP000241107"/>
    </source>
</evidence>
<feature type="domain" description="SPX" evidence="7">
    <location>
        <begin position="1"/>
        <end position="144"/>
    </location>
</feature>
<dbReference type="GO" id="GO:0006799">
    <property type="term" value="P:polyphosphate biosynthetic process"/>
    <property type="evidence" value="ECO:0007669"/>
    <property type="project" value="UniProtKB-ARBA"/>
</dbReference>
<keyword evidence="4 6" id="KW-1133">Transmembrane helix</keyword>
<dbReference type="EMBL" id="PYFQ01000005">
    <property type="protein sequence ID" value="PSK38584.1"/>
    <property type="molecule type" value="Genomic_DNA"/>
</dbReference>
<protein>
    <recommendedName>
        <fullName evidence="7">SPX domain-containing protein</fullName>
    </recommendedName>
</protein>
<evidence type="ECO:0000256" key="2">
    <source>
        <dbReference type="ARBA" id="ARBA00022554"/>
    </source>
</evidence>
<feature type="transmembrane region" description="Helical" evidence="6">
    <location>
        <begin position="825"/>
        <end position="845"/>
    </location>
</feature>
<evidence type="ECO:0000256" key="1">
    <source>
        <dbReference type="ARBA" id="ARBA00004128"/>
    </source>
</evidence>
<keyword evidence="3 6" id="KW-0812">Transmembrane</keyword>
<dbReference type="Proteomes" id="UP000241107">
    <property type="component" value="Unassembled WGS sequence"/>
</dbReference>
<evidence type="ECO:0000256" key="5">
    <source>
        <dbReference type="ARBA" id="ARBA00023136"/>
    </source>
</evidence>
<dbReference type="OrthoDB" id="5588846at2759"/>
<dbReference type="AlphaFoldDB" id="A0A2P7YRJ9"/>
<evidence type="ECO:0000313" key="8">
    <source>
        <dbReference type="EMBL" id="PSK38584.1"/>
    </source>
</evidence>
<organism evidence="8 9">
    <name type="scientific">Candidozyma pseudohaemuli</name>
    <dbReference type="NCBI Taxonomy" id="418784"/>
    <lineage>
        <taxon>Eukaryota</taxon>
        <taxon>Fungi</taxon>
        <taxon>Dikarya</taxon>
        <taxon>Ascomycota</taxon>
        <taxon>Saccharomycotina</taxon>
        <taxon>Pichiomycetes</taxon>
        <taxon>Metschnikowiaceae</taxon>
        <taxon>Candidozyma</taxon>
    </lineage>
</organism>